<proteinExistence type="predicted"/>
<dbReference type="EMBL" id="FTOI01000004">
    <property type="protein sequence ID" value="SIS67611.1"/>
    <property type="molecule type" value="Genomic_DNA"/>
</dbReference>
<feature type="transmembrane region" description="Helical" evidence="1">
    <location>
        <begin position="6"/>
        <end position="29"/>
    </location>
</feature>
<dbReference type="Proteomes" id="UP000185839">
    <property type="component" value="Unassembled WGS sequence"/>
</dbReference>
<organism evidence="2 3">
    <name type="scientific">Kaistella chaponensis</name>
    <dbReference type="NCBI Taxonomy" id="713588"/>
    <lineage>
        <taxon>Bacteria</taxon>
        <taxon>Pseudomonadati</taxon>
        <taxon>Bacteroidota</taxon>
        <taxon>Flavobacteriia</taxon>
        <taxon>Flavobacteriales</taxon>
        <taxon>Weeksellaceae</taxon>
        <taxon>Chryseobacterium group</taxon>
        <taxon>Kaistella</taxon>
    </lineage>
</organism>
<dbReference type="RefSeq" id="WP_076386260.1">
    <property type="nucleotide sequence ID" value="NZ_FTOI01000004.1"/>
</dbReference>
<evidence type="ECO:0000313" key="3">
    <source>
        <dbReference type="Proteomes" id="UP000185839"/>
    </source>
</evidence>
<accession>A0A1N7L1D6</accession>
<keyword evidence="3" id="KW-1185">Reference proteome</keyword>
<protein>
    <submittedName>
        <fullName evidence="2">FixH protein</fullName>
    </submittedName>
</protein>
<reference evidence="3" key="1">
    <citation type="submission" date="2017-01" db="EMBL/GenBank/DDBJ databases">
        <authorList>
            <person name="Varghese N."/>
            <person name="Submissions S."/>
        </authorList>
    </citation>
    <scope>NUCLEOTIDE SEQUENCE [LARGE SCALE GENOMIC DNA]</scope>
    <source>
        <strain evidence="3">DSM 23145</strain>
    </source>
</reference>
<keyword evidence="1" id="KW-0472">Membrane</keyword>
<dbReference type="AlphaFoldDB" id="A0A1N7L1D6"/>
<dbReference type="OrthoDB" id="1493774at2"/>
<name>A0A1N7L1D6_9FLAO</name>
<dbReference type="Pfam" id="PF05751">
    <property type="entry name" value="FixH"/>
    <property type="match status" value="1"/>
</dbReference>
<keyword evidence="1" id="KW-0812">Transmembrane</keyword>
<evidence type="ECO:0000313" key="2">
    <source>
        <dbReference type="EMBL" id="SIS67611.1"/>
    </source>
</evidence>
<evidence type="ECO:0000256" key="1">
    <source>
        <dbReference type="SAM" id="Phobius"/>
    </source>
</evidence>
<gene>
    <name evidence="2" type="ORF">SAMN05421789_104127</name>
</gene>
<sequence length="151" mass="17442">MFKKFTWGHGIVLALGSFMAFILFMILIFPNGQKNAELVTDHYYSEELQYQDVINAKKNGDLLAEKPLYLQNDKGIQLTFPKSIIVDQSKVNFELFRTNDANLDVKKEVILDAQQSFLIPAKVISKGGYTLKLKWKSTNKPYQLDYDVQWN</sequence>
<dbReference type="STRING" id="713588.SAMN05421789_104127"/>
<dbReference type="InterPro" id="IPR008620">
    <property type="entry name" value="FixH"/>
</dbReference>
<keyword evidence="1" id="KW-1133">Transmembrane helix</keyword>